<dbReference type="PIRSF" id="PIRSF031890">
    <property type="entry name" value="UCP031890_transporter_Tim44"/>
    <property type="match status" value="1"/>
</dbReference>
<evidence type="ECO:0000256" key="1">
    <source>
        <dbReference type="SAM" id="MobiDB-lite"/>
    </source>
</evidence>
<evidence type="ECO:0000259" key="3">
    <source>
        <dbReference type="SMART" id="SM00978"/>
    </source>
</evidence>
<dbReference type="Gene3D" id="3.10.450.240">
    <property type="match status" value="1"/>
</dbReference>
<dbReference type="InterPro" id="IPR007379">
    <property type="entry name" value="Tim44-like_dom"/>
</dbReference>
<proteinExistence type="predicted"/>
<dbReference type="Proteomes" id="UP000278222">
    <property type="component" value="Unassembled WGS sequence"/>
</dbReference>
<keyword evidence="2" id="KW-0812">Transmembrane</keyword>
<feature type="domain" description="Tim44-like" evidence="3">
    <location>
        <begin position="81"/>
        <end position="227"/>
    </location>
</feature>
<reference evidence="4 5" key="1">
    <citation type="submission" date="2018-11" db="EMBL/GenBank/DDBJ databases">
        <title>Genomic Encyclopedia of Type Strains, Phase IV (KMG-IV): sequencing the most valuable type-strain genomes for metagenomic binning, comparative biology and taxonomic classification.</title>
        <authorList>
            <person name="Goeker M."/>
        </authorList>
    </citation>
    <scope>NUCLEOTIDE SEQUENCE [LARGE SCALE GENOMIC DNA]</scope>
    <source>
        <strain evidence="4 5">DSM 5900</strain>
    </source>
</reference>
<dbReference type="PANTHER" id="PTHR41542:SF1">
    <property type="entry name" value="BLL5807 PROTEIN"/>
    <property type="match status" value="1"/>
</dbReference>
<evidence type="ECO:0000313" key="5">
    <source>
        <dbReference type="Proteomes" id="UP000278222"/>
    </source>
</evidence>
<keyword evidence="2" id="KW-1133">Transmembrane helix</keyword>
<evidence type="ECO:0000313" key="4">
    <source>
        <dbReference type="EMBL" id="ROP90968.1"/>
    </source>
</evidence>
<evidence type="ECO:0000256" key="2">
    <source>
        <dbReference type="SAM" id="Phobius"/>
    </source>
</evidence>
<dbReference type="OrthoDB" id="9798618at2"/>
<name>A0A3N1LJC7_9PROT</name>
<dbReference type="InterPro" id="IPR032710">
    <property type="entry name" value="NTF2-like_dom_sf"/>
</dbReference>
<gene>
    <name evidence="4" type="ORF">EDC65_2828</name>
</gene>
<dbReference type="SMART" id="SM00978">
    <property type="entry name" value="Tim44"/>
    <property type="match status" value="1"/>
</dbReference>
<keyword evidence="5" id="KW-1185">Reference proteome</keyword>
<protein>
    <submittedName>
        <fullName evidence="4">Putative lipid-binding transport protein (Tim44 family)</fullName>
    </submittedName>
</protein>
<dbReference type="SUPFAM" id="SSF54427">
    <property type="entry name" value="NTF2-like"/>
    <property type="match status" value="1"/>
</dbReference>
<feature type="transmembrane region" description="Helical" evidence="2">
    <location>
        <begin position="6"/>
        <end position="24"/>
    </location>
</feature>
<dbReference type="Pfam" id="PF04280">
    <property type="entry name" value="Tim44"/>
    <property type="match status" value="1"/>
</dbReference>
<sequence>MNSGFQLFDIILFAMIAAFLVLRLRSVLGRRTGNERPPPTGIFGRKDAPDSDDGKVVPLPPRADRPPVDVPAPQETLPISPEAGIAQIRAADRGFDPDIFVEGAKSAFEMIVGAFAQGDIHTLRPLLNDSVYTQFSDAIRERETQKQTLETTIVAMKAVDLHEAHMEGPMAFVTVRFVSDQINVVRNAAGAVVDGEPGQTVELIDLWTFARDTRSGDPNWLLVTTATPQ</sequence>
<dbReference type="InterPro" id="IPR016985">
    <property type="entry name" value="UCP031890_Tim44-rel"/>
</dbReference>
<dbReference type="AlphaFoldDB" id="A0A3N1LJC7"/>
<dbReference type="NCBIfam" id="NF033779">
    <property type="entry name" value="Tim44_TimA_adap"/>
    <property type="match status" value="1"/>
</dbReference>
<dbReference type="EMBL" id="RJKX01000014">
    <property type="protein sequence ID" value="ROP90968.1"/>
    <property type="molecule type" value="Genomic_DNA"/>
</dbReference>
<dbReference type="PANTHER" id="PTHR41542">
    <property type="entry name" value="BLL5807 PROTEIN"/>
    <property type="match status" value="1"/>
</dbReference>
<feature type="region of interest" description="Disordered" evidence="1">
    <location>
        <begin position="33"/>
        <end position="77"/>
    </location>
</feature>
<keyword evidence="2" id="KW-0472">Membrane</keyword>
<dbReference type="RefSeq" id="WP_123690504.1">
    <property type="nucleotide sequence ID" value="NZ_AP019700.1"/>
</dbReference>
<organism evidence="4 5">
    <name type="scientific">Stella humosa</name>
    <dbReference type="NCBI Taxonomy" id="94"/>
    <lineage>
        <taxon>Bacteria</taxon>
        <taxon>Pseudomonadati</taxon>
        <taxon>Pseudomonadota</taxon>
        <taxon>Alphaproteobacteria</taxon>
        <taxon>Rhodospirillales</taxon>
        <taxon>Stellaceae</taxon>
        <taxon>Stella</taxon>
    </lineage>
</organism>
<accession>A0A3N1LJC7</accession>
<comment type="caution">
    <text evidence="4">The sequence shown here is derived from an EMBL/GenBank/DDBJ whole genome shotgun (WGS) entry which is preliminary data.</text>
</comment>
<feature type="compositionally biased region" description="Basic and acidic residues" evidence="1">
    <location>
        <begin position="44"/>
        <end position="55"/>
    </location>
</feature>